<reference evidence="2" key="2">
    <citation type="submission" date="2023-06" db="EMBL/GenBank/DDBJ databases">
        <authorList>
            <consortium name="Lawrence Berkeley National Laboratory"/>
            <person name="Haridas S."/>
            <person name="Hensen N."/>
            <person name="Bonometti L."/>
            <person name="Westerberg I."/>
            <person name="Brannstrom I.O."/>
            <person name="Guillou S."/>
            <person name="Cros-Aarteil S."/>
            <person name="Calhoun S."/>
            <person name="Kuo A."/>
            <person name="Mondo S."/>
            <person name="Pangilinan J."/>
            <person name="Riley R."/>
            <person name="Labutti K."/>
            <person name="Andreopoulos B."/>
            <person name="Lipzen A."/>
            <person name="Chen C."/>
            <person name="Yanf M."/>
            <person name="Daum C."/>
            <person name="Ng V."/>
            <person name="Clum A."/>
            <person name="Steindorff A."/>
            <person name="Ohm R."/>
            <person name="Martin F."/>
            <person name="Silar P."/>
            <person name="Natvig D."/>
            <person name="Lalanne C."/>
            <person name="Gautier V."/>
            <person name="Ament-Velasquez S.L."/>
            <person name="Kruys A."/>
            <person name="Hutchinson M.I."/>
            <person name="Powell A.J."/>
            <person name="Barry K."/>
            <person name="Miller A.N."/>
            <person name="Grigoriev I.V."/>
            <person name="Debuchy R."/>
            <person name="Gladieux P."/>
            <person name="Thoren M.H."/>
            <person name="Johannesson H."/>
        </authorList>
    </citation>
    <scope>NUCLEOTIDE SEQUENCE</scope>
    <source>
        <strain evidence="2">CBS 314.62</strain>
    </source>
</reference>
<organism evidence="2 3">
    <name type="scientific">Podospora appendiculata</name>
    <dbReference type="NCBI Taxonomy" id="314037"/>
    <lineage>
        <taxon>Eukaryota</taxon>
        <taxon>Fungi</taxon>
        <taxon>Dikarya</taxon>
        <taxon>Ascomycota</taxon>
        <taxon>Pezizomycotina</taxon>
        <taxon>Sordariomycetes</taxon>
        <taxon>Sordariomycetidae</taxon>
        <taxon>Sordariales</taxon>
        <taxon>Podosporaceae</taxon>
        <taxon>Podospora</taxon>
    </lineage>
</organism>
<sequence>MLPSSRLCGLLAALVCFFLLVLRAYGSKLSPRFRLLEVLELLDDPAYPAGRSSMSNLTRVHAETSTPLPPSSFQQSTNRPRPSSNQLVSCNTPTPQESESEFCYDLGGHSTRPTSNTWQTQPYEVQAERAITFNSMDTWLAESALPSYGPQTRSTKVRTVTLTLAQC</sequence>
<feature type="compositionally biased region" description="Polar residues" evidence="1">
    <location>
        <begin position="60"/>
        <end position="97"/>
    </location>
</feature>
<dbReference type="Proteomes" id="UP001270362">
    <property type="component" value="Unassembled WGS sequence"/>
</dbReference>
<accession>A0AAE0X2G6</accession>
<evidence type="ECO:0000256" key="1">
    <source>
        <dbReference type="SAM" id="MobiDB-lite"/>
    </source>
</evidence>
<proteinExistence type="predicted"/>
<dbReference type="AlphaFoldDB" id="A0AAE0X2G6"/>
<keyword evidence="3" id="KW-1185">Reference proteome</keyword>
<comment type="caution">
    <text evidence="2">The sequence shown here is derived from an EMBL/GenBank/DDBJ whole genome shotgun (WGS) entry which is preliminary data.</text>
</comment>
<protein>
    <submittedName>
        <fullName evidence="2">Uncharacterized protein</fullName>
    </submittedName>
</protein>
<reference evidence="2" key="1">
    <citation type="journal article" date="2023" name="Mol. Phylogenet. Evol.">
        <title>Genome-scale phylogeny and comparative genomics of the fungal order Sordariales.</title>
        <authorList>
            <person name="Hensen N."/>
            <person name="Bonometti L."/>
            <person name="Westerberg I."/>
            <person name="Brannstrom I.O."/>
            <person name="Guillou S."/>
            <person name="Cros-Aarteil S."/>
            <person name="Calhoun S."/>
            <person name="Haridas S."/>
            <person name="Kuo A."/>
            <person name="Mondo S."/>
            <person name="Pangilinan J."/>
            <person name="Riley R."/>
            <person name="LaButti K."/>
            <person name="Andreopoulos B."/>
            <person name="Lipzen A."/>
            <person name="Chen C."/>
            <person name="Yan M."/>
            <person name="Daum C."/>
            <person name="Ng V."/>
            <person name="Clum A."/>
            <person name="Steindorff A."/>
            <person name="Ohm R.A."/>
            <person name="Martin F."/>
            <person name="Silar P."/>
            <person name="Natvig D.O."/>
            <person name="Lalanne C."/>
            <person name="Gautier V."/>
            <person name="Ament-Velasquez S.L."/>
            <person name="Kruys A."/>
            <person name="Hutchinson M.I."/>
            <person name="Powell A.J."/>
            <person name="Barry K."/>
            <person name="Miller A.N."/>
            <person name="Grigoriev I.V."/>
            <person name="Debuchy R."/>
            <person name="Gladieux P."/>
            <person name="Hiltunen Thoren M."/>
            <person name="Johannesson H."/>
        </authorList>
    </citation>
    <scope>NUCLEOTIDE SEQUENCE</scope>
    <source>
        <strain evidence="2">CBS 314.62</strain>
    </source>
</reference>
<evidence type="ECO:0000313" key="2">
    <source>
        <dbReference type="EMBL" id="KAK3683553.1"/>
    </source>
</evidence>
<dbReference type="EMBL" id="JAULSO010000004">
    <property type="protein sequence ID" value="KAK3683553.1"/>
    <property type="molecule type" value="Genomic_DNA"/>
</dbReference>
<evidence type="ECO:0000313" key="3">
    <source>
        <dbReference type="Proteomes" id="UP001270362"/>
    </source>
</evidence>
<gene>
    <name evidence="2" type="ORF">B0T22DRAFT_443586</name>
</gene>
<name>A0AAE0X2G6_9PEZI</name>
<feature type="region of interest" description="Disordered" evidence="1">
    <location>
        <begin position="60"/>
        <end position="106"/>
    </location>
</feature>